<dbReference type="PANTHER" id="PTHR13421:SF22">
    <property type="entry name" value="SNRNA-ACTIVATING PROTEIN COMPLEX SUBUNIT 3"/>
    <property type="match status" value="1"/>
</dbReference>
<organism evidence="1 2">
    <name type="scientific">Caenorhabditis japonica</name>
    <dbReference type="NCBI Taxonomy" id="281687"/>
    <lineage>
        <taxon>Eukaryota</taxon>
        <taxon>Metazoa</taxon>
        <taxon>Ecdysozoa</taxon>
        <taxon>Nematoda</taxon>
        <taxon>Chromadorea</taxon>
        <taxon>Rhabditida</taxon>
        <taxon>Rhabditina</taxon>
        <taxon>Rhabditomorpha</taxon>
        <taxon>Rhabditoidea</taxon>
        <taxon>Rhabditidae</taxon>
        <taxon>Peloderinae</taxon>
        <taxon>Caenorhabditis</taxon>
    </lineage>
</organism>
<dbReference type="PANTHER" id="PTHR13421">
    <property type="entry name" value="SNRNA-ACTIVATING PROTEIN COMPLEX SUBUNIT 3"/>
    <property type="match status" value="1"/>
</dbReference>
<sequence length="275" mass="31962">MFLEGPSDICTRTLSDLKGNQGFLKTSTLYTHQSVRNRDELIQSSRHRKSAYVTSLKYDKYIVSNRDDTNLYRPQCSAKSECDNDIVLTVDALQPYNRMLHPSELRSSRLLRPMGKFLVRGDTLLFDLRQKLCCQSDTIVPLENGEELNPMNLDFCTAEKFPSAFIFIHDTFYVDSSSPHAKDISFPIRNFMQQKEIFDPVEATKMDDIRIVDLKLRLGQPYLFQHSGNCEHLLVFHDLRLLHESDPHGLEKYPFTLYEKTNDRKCEVCKKSHVE</sequence>
<dbReference type="GO" id="GO:0042795">
    <property type="term" value="P:snRNA transcription by RNA polymerase II"/>
    <property type="evidence" value="ECO:0007669"/>
    <property type="project" value="TreeGrafter"/>
</dbReference>
<name>A0A8R1I5B6_CAEJA</name>
<dbReference type="GO" id="GO:0003681">
    <property type="term" value="F:bent DNA binding"/>
    <property type="evidence" value="ECO:0007669"/>
    <property type="project" value="TreeGrafter"/>
</dbReference>
<proteinExistence type="predicted"/>
<reference evidence="1" key="2">
    <citation type="submission" date="2022-06" db="UniProtKB">
        <authorList>
            <consortium name="EnsemblMetazoa"/>
        </authorList>
    </citation>
    <scope>IDENTIFICATION</scope>
    <source>
        <strain evidence="1">DF5081</strain>
    </source>
</reference>
<dbReference type="GO" id="GO:0001046">
    <property type="term" value="F:core promoter sequence-specific DNA binding"/>
    <property type="evidence" value="ECO:0007669"/>
    <property type="project" value="TreeGrafter"/>
</dbReference>
<dbReference type="EnsemblMetazoa" id="CJA17416.1">
    <property type="protein sequence ID" value="CJA17416.1"/>
    <property type="gene ID" value="WBGene00136620"/>
</dbReference>
<dbReference type="GO" id="GO:0000978">
    <property type="term" value="F:RNA polymerase II cis-regulatory region sequence-specific DNA binding"/>
    <property type="evidence" value="ECO:0007669"/>
    <property type="project" value="TreeGrafter"/>
</dbReference>
<dbReference type="GO" id="GO:0042796">
    <property type="term" value="P:snRNA transcription by RNA polymerase III"/>
    <property type="evidence" value="ECO:0007669"/>
    <property type="project" value="TreeGrafter"/>
</dbReference>
<reference evidence="2" key="1">
    <citation type="submission" date="2010-08" db="EMBL/GenBank/DDBJ databases">
        <authorList>
            <consortium name="Caenorhabditis japonica Sequencing Consortium"/>
            <person name="Wilson R.K."/>
        </authorList>
    </citation>
    <scope>NUCLEOTIDE SEQUENCE [LARGE SCALE GENOMIC DNA]</scope>
    <source>
        <strain evidence="2">DF5081</strain>
    </source>
</reference>
<evidence type="ECO:0000313" key="2">
    <source>
        <dbReference type="Proteomes" id="UP000005237"/>
    </source>
</evidence>
<keyword evidence="2" id="KW-1185">Reference proteome</keyword>
<dbReference type="Proteomes" id="UP000005237">
    <property type="component" value="Unassembled WGS sequence"/>
</dbReference>
<dbReference type="AlphaFoldDB" id="A0A8R1I5B6"/>
<dbReference type="InterPro" id="IPR022042">
    <property type="entry name" value="snRNA-activating_su3"/>
</dbReference>
<dbReference type="GO" id="GO:0019185">
    <property type="term" value="C:snRNA-activating protein complex"/>
    <property type="evidence" value="ECO:0007669"/>
    <property type="project" value="TreeGrafter"/>
</dbReference>
<protein>
    <submittedName>
        <fullName evidence="1">Small nuclear RNA-activating complex polypeptide 3</fullName>
    </submittedName>
</protein>
<dbReference type="GO" id="GO:0001006">
    <property type="term" value="F:RNA polymerase III type 3 promoter sequence-specific DNA binding"/>
    <property type="evidence" value="ECO:0007669"/>
    <property type="project" value="TreeGrafter"/>
</dbReference>
<accession>A0A8R1I5B6</accession>
<dbReference type="Pfam" id="PF12251">
    <property type="entry name" value="SNAPC3"/>
    <property type="match status" value="1"/>
</dbReference>
<evidence type="ECO:0000313" key="1">
    <source>
        <dbReference type="EnsemblMetazoa" id="CJA17416.1"/>
    </source>
</evidence>